<evidence type="ECO:0000256" key="1">
    <source>
        <dbReference type="SAM" id="MobiDB-lite"/>
    </source>
</evidence>
<sequence length="237" mass="25695">MAADKGGLHTAPRCESAISSRRLNTSPAERPRTFFCTFASGARSQSWGSGHEYIRQSQQLHTTVNGQYVDRNDTKEVYYKRARARSPLRTPRAIDGKPVLNVDNLGVILTFNIGYDTTIFPGERHRINLAGCYQLSCYAGARPAGAGGWRAAKAPKDGSIHQLSGQSVVRSSCSDGGEDQDTPADEESKGLLSLLSEEDHGKGTPGGPLLRGYPDDDCSTPDRREMHASQRRCGLAA</sequence>
<evidence type="ECO:0000313" key="3">
    <source>
        <dbReference type="Proteomes" id="UP000749293"/>
    </source>
</evidence>
<dbReference type="RefSeq" id="XP_035325626.1">
    <property type="nucleotide sequence ID" value="XM_035462696.1"/>
</dbReference>
<proteinExistence type="predicted"/>
<dbReference type="OrthoDB" id="4485682at2759"/>
<accession>A0A9P4Z5B9</accession>
<dbReference type="GeneID" id="55966941"/>
<comment type="caution">
    <text evidence="2">The sequence shown here is derived from an EMBL/GenBank/DDBJ whole genome shotgun (WGS) entry which is preliminary data.</text>
</comment>
<feature type="compositionally biased region" description="Polar residues" evidence="1">
    <location>
        <begin position="161"/>
        <end position="174"/>
    </location>
</feature>
<evidence type="ECO:0000313" key="2">
    <source>
        <dbReference type="EMBL" id="KAF4126974.1"/>
    </source>
</evidence>
<protein>
    <submittedName>
        <fullName evidence="2">Uncharacterized protein</fullName>
    </submittedName>
</protein>
<gene>
    <name evidence="2" type="ORF">GMORB2_0711</name>
</gene>
<feature type="compositionally biased region" description="Acidic residues" evidence="1">
    <location>
        <begin position="176"/>
        <end position="185"/>
    </location>
</feature>
<name>A0A9P4Z5B9_9HYPO</name>
<feature type="region of interest" description="Disordered" evidence="1">
    <location>
        <begin position="148"/>
        <end position="237"/>
    </location>
</feature>
<keyword evidence="3" id="KW-1185">Reference proteome</keyword>
<dbReference type="AlphaFoldDB" id="A0A9P4Z5B9"/>
<reference evidence="2" key="1">
    <citation type="submission" date="2020-03" db="EMBL/GenBank/DDBJ databases">
        <title>Site-based positive gene gene selection in Geosmithia morbida across the United States reveals a broad range of putative effectors and factors for local host and environmental adapation.</title>
        <authorList>
            <person name="Onufrak A."/>
            <person name="Murdoch R.W."/>
            <person name="Gazis R."/>
            <person name="Huff M."/>
            <person name="Staton M."/>
            <person name="Klingeman W."/>
            <person name="Hadziabdic D."/>
        </authorList>
    </citation>
    <scope>NUCLEOTIDE SEQUENCE</scope>
    <source>
        <strain evidence="2">1262</strain>
    </source>
</reference>
<organism evidence="2 3">
    <name type="scientific">Geosmithia morbida</name>
    <dbReference type="NCBI Taxonomy" id="1094350"/>
    <lineage>
        <taxon>Eukaryota</taxon>
        <taxon>Fungi</taxon>
        <taxon>Dikarya</taxon>
        <taxon>Ascomycota</taxon>
        <taxon>Pezizomycotina</taxon>
        <taxon>Sordariomycetes</taxon>
        <taxon>Hypocreomycetidae</taxon>
        <taxon>Hypocreales</taxon>
        <taxon>Bionectriaceae</taxon>
        <taxon>Geosmithia</taxon>
    </lineage>
</organism>
<dbReference type="EMBL" id="JAANYQ010000001">
    <property type="protein sequence ID" value="KAF4126974.1"/>
    <property type="molecule type" value="Genomic_DNA"/>
</dbReference>
<dbReference type="Proteomes" id="UP000749293">
    <property type="component" value="Unassembled WGS sequence"/>
</dbReference>